<keyword evidence="1" id="KW-1185">Reference proteome</keyword>
<dbReference type="Proteomes" id="UP000036681">
    <property type="component" value="Unplaced"/>
</dbReference>
<dbReference type="AlphaFoldDB" id="A0A0M3I042"/>
<protein>
    <submittedName>
        <fullName evidence="2">Dolichyl-P-Glc:Glc(2)Man(9)GlcNAc(2)-PP-dolichol alpha-1,2-glucosyltransferase</fullName>
    </submittedName>
</protein>
<dbReference type="WBParaSite" id="ALUE_0000943001-mRNA-1">
    <property type="protein sequence ID" value="ALUE_0000943001-mRNA-1"/>
    <property type="gene ID" value="ALUE_0000943001"/>
</dbReference>
<sequence>MGKKAHIGGYIEDCQQNPMQLYYFYVLRLRCRIIWHPCLISRLSLSSHSASAVAQPCMIVRATGIACLITSQGEPLKKVAQPISFYIYSADLWLLMALALSFTGTKILSKLTSSKISLMRNEYEPMSGIALYSTAQPADEHYLLDNPTVLVYFIFFCPPYFGMNNELRLLGATSMHQIGAQTGVDFFESKKCATKAIP</sequence>
<evidence type="ECO:0000313" key="2">
    <source>
        <dbReference type="WBParaSite" id="ALUE_0000943001-mRNA-1"/>
    </source>
</evidence>
<accession>A0A0M3I042</accession>
<reference evidence="2" key="1">
    <citation type="submission" date="2017-02" db="UniProtKB">
        <authorList>
            <consortium name="WormBaseParasite"/>
        </authorList>
    </citation>
    <scope>IDENTIFICATION</scope>
</reference>
<organism evidence="1 2">
    <name type="scientific">Ascaris lumbricoides</name>
    <name type="common">Giant roundworm</name>
    <dbReference type="NCBI Taxonomy" id="6252"/>
    <lineage>
        <taxon>Eukaryota</taxon>
        <taxon>Metazoa</taxon>
        <taxon>Ecdysozoa</taxon>
        <taxon>Nematoda</taxon>
        <taxon>Chromadorea</taxon>
        <taxon>Rhabditida</taxon>
        <taxon>Spirurina</taxon>
        <taxon>Ascaridomorpha</taxon>
        <taxon>Ascaridoidea</taxon>
        <taxon>Ascarididae</taxon>
        <taxon>Ascaris</taxon>
    </lineage>
</organism>
<name>A0A0M3I042_ASCLU</name>
<evidence type="ECO:0000313" key="1">
    <source>
        <dbReference type="Proteomes" id="UP000036681"/>
    </source>
</evidence>
<proteinExistence type="predicted"/>